<dbReference type="EMBL" id="LAZR01049084">
    <property type="protein sequence ID" value="KKK90483.1"/>
    <property type="molecule type" value="Genomic_DNA"/>
</dbReference>
<sequence>MNLVSMTEVETAVSLVVFRDRESITLQVVVGDRAEFEPLSKR</sequence>
<proteinExistence type="predicted"/>
<name>A0A0F8Z9T4_9ZZZZ</name>
<comment type="caution">
    <text evidence="1">The sequence shown here is derived from an EMBL/GenBank/DDBJ whole genome shotgun (WGS) entry which is preliminary data.</text>
</comment>
<organism evidence="1">
    <name type="scientific">marine sediment metagenome</name>
    <dbReference type="NCBI Taxonomy" id="412755"/>
    <lineage>
        <taxon>unclassified sequences</taxon>
        <taxon>metagenomes</taxon>
        <taxon>ecological metagenomes</taxon>
    </lineage>
</organism>
<feature type="non-terminal residue" evidence="1">
    <location>
        <position position="1"/>
    </location>
</feature>
<evidence type="ECO:0000313" key="1">
    <source>
        <dbReference type="EMBL" id="KKK90483.1"/>
    </source>
</evidence>
<accession>A0A0F8Z9T4</accession>
<gene>
    <name evidence="1" type="ORF">LCGC14_2722560</name>
</gene>
<protein>
    <submittedName>
        <fullName evidence="1">Uncharacterized protein</fullName>
    </submittedName>
</protein>
<dbReference type="AlphaFoldDB" id="A0A0F8Z9T4"/>
<reference evidence="1" key="1">
    <citation type="journal article" date="2015" name="Nature">
        <title>Complex archaea that bridge the gap between prokaryotes and eukaryotes.</title>
        <authorList>
            <person name="Spang A."/>
            <person name="Saw J.H."/>
            <person name="Jorgensen S.L."/>
            <person name="Zaremba-Niedzwiedzka K."/>
            <person name="Martijn J."/>
            <person name="Lind A.E."/>
            <person name="van Eijk R."/>
            <person name="Schleper C."/>
            <person name="Guy L."/>
            <person name="Ettema T.J."/>
        </authorList>
    </citation>
    <scope>NUCLEOTIDE SEQUENCE</scope>
</reference>